<dbReference type="PANTHER" id="PTHR30383:SF27">
    <property type="entry name" value="SPORE GERMINATION LIPASE LIPC"/>
    <property type="match status" value="1"/>
</dbReference>
<accession>A0A0A8X632</accession>
<name>A0A0A8X632_MESS1</name>
<dbReference type="Gene3D" id="3.40.50.1110">
    <property type="entry name" value="SGNH hydrolase"/>
    <property type="match status" value="1"/>
</dbReference>
<dbReference type="Pfam" id="PF13472">
    <property type="entry name" value="Lipase_GDSL_2"/>
    <property type="match status" value="1"/>
</dbReference>
<sequence length="278" mass="30960">MKIIKILLLSSLLAVLSFSAWIYYPQYQINKIKQETAPTVEKTNKLTYIDYYRTITDSTINHLALGDSIIRGYRIPEEENFISQFSTQLGAETGKQVLSQNEGVIGITSERLNLLVQDGVYDEAIKEADLITVNVGGNDILKVVKKSDIYSALKSFESLQEGFSQNLAEITSKIGELNPSATIVLLELYNPMPADHQFYSFADKLLPKWNLMIYEASKGTSSSIVVQTTNVINSENLEFLASDGVHPNPSGNTAISSQMLEQFQQQHKADAVLANRQN</sequence>
<dbReference type="OrthoDB" id="26855at2"/>
<dbReference type="Proteomes" id="UP000031014">
    <property type="component" value="Unassembled WGS sequence"/>
</dbReference>
<protein>
    <submittedName>
        <fullName evidence="2">Lipase/acylhydrolase with GDSL-like motif</fullName>
    </submittedName>
</protein>
<comment type="caution">
    <text evidence="2">The sequence shown here is derived from an EMBL/GenBank/DDBJ whole genome shotgun (WGS) entry which is preliminary data.</text>
</comment>
<dbReference type="SUPFAM" id="SSF52266">
    <property type="entry name" value="SGNH hydrolase"/>
    <property type="match status" value="1"/>
</dbReference>
<organism evidence="2 3">
    <name type="scientific">Mesobacillus selenatarsenatis (strain DSM 18680 / JCM 14380 / FERM P-15431 / SF-1)</name>
    <dbReference type="NCBI Taxonomy" id="1321606"/>
    <lineage>
        <taxon>Bacteria</taxon>
        <taxon>Bacillati</taxon>
        <taxon>Bacillota</taxon>
        <taxon>Bacilli</taxon>
        <taxon>Bacillales</taxon>
        <taxon>Bacillaceae</taxon>
        <taxon>Mesobacillus</taxon>
    </lineage>
</organism>
<dbReference type="GO" id="GO:0004622">
    <property type="term" value="F:phosphatidylcholine lysophospholipase activity"/>
    <property type="evidence" value="ECO:0007669"/>
    <property type="project" value="TreeGrafter"/>
</dbReference>
<gene>
    <name evidence="2" type="ORF">SAMD00020551_2643</name>
</gene>
<dbReference type="EMBL" id="BASE01000058">
    <property type="protein sequence ID" value="GAM14492.1"/>
    <property type="molecule type" value="Genomic_DNA"/>
</dbReference>
<dbReference type="RefSeq" id="WP_041966238.1">
    <property type="nucleotide sequence ID" value="NZ_BASE01000058.1"/>
</dbReference>
<dbReference type="InterPro" id="IPR013830">
    <property type="entry name" value="SGNH_hydro"/>
</dbReference>
<evidence type="ECO:0000259" key="1">
    <source>
        <dbReference type="Pfam" id="PF13472"/>
    </source>
</evidence>
<dbReference type="AlphaFoldDB" id="A0A0A8X632"/>
<dbReference type="PANTHER" id="PTHR30383">
    <property type="entry name" value="THIOESTERASE 1/PROTEASE 1/LYSOPHOSPHOLIPASE L1"/>
    <property type="match status" value="1"/>
</dbReference>
<evidence type="ECO:0000313" key="2">
    <source>
        <dbReference type="EMBL" id="GAM14492.1"/>
    </source>
</evidence>
<dbReference type="STRING" id="1321606.SAMD00020551_2643"/>
<keyword evidence="3" id="KW-1185">Reference proteome</keyword>
<proteinExistence type="predicted"/>
<feature type="domain" description="SGNH hydrolase-type esterase" evidence="1">
    <location>
        <begin position="64"/>
        <end position="253"/>
    </location>
</feature>
<keyword evidence="2" id="KW-0378">Hydrolase</keyword>
<reference evidence="2 3" key="1">
    <citation type="submission" date="2013-06" db="EMBL/GenBank/DDBJ databases">
        <title>Whole genome shotgun sequence of Bacillus selenatarsenatis SF-1.</title>
        <authorList>
            <person name="Kuroda M."/>
            <person name="Sei K."/>
            <person name="Yamashita M."/>
            <person name="Ike M."/>
        </authorList>
    </citation>
    <scope>NUCLEOTIDE SEQUENCE [LARGE SCALE GENOMIC DNA]</scope>
    <source>
        <strain evidence="2 3">SF-1</strain>
    </source>
</reference>
<dbReference type="InterPro" id="IPR036514">
    <property type="entry name" value="SGNH_hydro_sf"/>
</dbReference>
<dbReference type="InterPro" id="IPR051532">
    <property type="entry name" value="Ester_Hydrolysis_Enzymes"/>
</dbReference>
<evidence type="ECO:0000313" key="3">
    <source>
        <dbReference type="Proteomes" id="UP000031014"/>
    </source>
</evidence>